<dbReference type="InterPro" id="IPR013762">
    <property type="entry name" value="Integrase-like_cat_sf"/>
</dbReference>
<dbReference type="GO" id="GO:0015074">
    <property type="term" value="P:DNA integration"/>
    <property type="evidence" value="ECO:0007669"/>
    <property type="project" value="InterPro"/>
</dbReference>
<dbReference type="OrthoDB" id="5189518at2"/>
<keyword evidence="1" id="KW-0233">DNA recombination</keyword>
<keyword evidence="3" id="KW-1185">Reference proteome</keyword>
<accession>D5UFJ4</accession>
<protein>
    <recommendedName>
        <fullName evidence="4">Tyr recombinase domain-containing protein</fullName>
    </recommendedName>
</protein>
<organism evidence="2 3">
    <name type="scientific">Cellulomonas flavigena (strain ATCC 482 / DSM 20109 / BCRC 11376 / JCM 18109 / NBRC 3775 / NCIMB 8073 / NRS 134)</name>
    <dbReference type="NCBI Taxonomy" id="446466"/>
    <lineage>
        <taxon>Bacteria</taxon>
        <taxon>Bacillati</taxon>
        <taxon>Actinomycetota</taxon>
        <taxon>Actinomycetes</taxon>
        <taxon>Micrococcales</taxon>
        <taxon>Cellulomonadaceae</taxon>
        <taxon>Cellulomonas</taxon>
    </lineage>
</organism>
<reference evidence="2 3" key="1">
    <citation type="journal article" date="2010" name="Stand. Genomic Sci.">
        <title>Complete genome sequence of Cellulomonas flavigena type strain (134).</title>
        <authorList>
            <person name="Abt B."/>
            <person name="Foster B."/>
            <person name="Lapidus A."/>
            <person name="Clum A."/>
            <person name="Sun H."/>
            <person name="Pukall R."/>
            <person name="Lucas S."/>
            <person name="Glavina Del Rio T."/>
            <person name="Nolan M."/>
            <person name="Tice H."/>
            <person name="Cheng J.F."/>
            <person name="Pitluck S."/>
            <person name="Liolios K."/>
            <person name="Ivanova N."/>
            <person name="Mavromatis K."/>
            <person name="Ovchinnikova G."/>
            <person name="Pati A."/>
            <person name="Goodwin L."/>
            <person name="Chen A."/>
            <person name="Palaniappan K."/>
            <person name="Land M."/>
            <person name="Hauser L."/>
            <person name="Chang Y.J."/>
            <person name="Jeffries C.D."/>
            <person name="Rohde M."/>
            <person name="Goker M."/>
            <person name="Woyke T."/>
            <person name="Bristow J."/>
            <person name="Eisen J.A."/>
            <person name="Markowitz V."/>
            <person name="Hugenholtz P."/>
            <person name="Kyrpides N.C."/>
            <person name="Klenk H.P."/>
        </authorList>
    </citation>
    <scope>NUCLEOTIDE SEQUENCE [LARGE SCALE GENOMIC DNA]</scope>
    <source>
        <strain evidence="3">ATCC 482 / DSM 20109 / BCRC 11376 / JCM 18109 / NBRC 3775 / NCIMB 8073 / NRS 134</strain>
    </source>
</reference>
<name>D5UFJ4_CELFN</name>
<dbReference type="AlphaFoldDB" id="D5UFJ4"/>
<dbReference type="GO" id="GO:0003677">
    <property type="term" value="F:DNA binding"/>
    <property type="evidence" value="ECO:0007669"/>
    <property type="project" value="InterPro"/>
</dbReference>
<dbReference type="STRING" id="446466.Cfla_0033"/>
<evidence type="ECO:0000313" key="3">
    <source>
        <dbReference type="Proteomes" id="UP000000849"/>
    </source>
</evidence>
<dbReference type="InterPro" id="IPR011010">
    <property type="entry name" value="DNA_brk_join_enz"/>
</dbReference>
<sequence>MRPSSDSRTRSVYRHAAGPLTPEQAVAGYIPKALRPEDWAPVAAFTRAVAVEVHPADDRRAVETMRTLSQFLVWAHREGLPLDREQIFTPDVVSRYIQVGCTHLAEPSRATRRSDLRRFGAAVTTKAPWEPPEERLRANQRIVPYTAAEVVRLLEVASQQRTPLQQRRMQAFLALGLGAGLYPREIWHVTTENLVERHGHLCLTVPGKLARTIPISPPHDGPLQRIREEDPGSLLLSFFAADWDRSRLSRLMQYLELPPDCPPLRLSRLRVTWVKEHLEHGVHLGALAQLAGVTSSKIFGYVMPFMAPLPEHEVFASMVRR</sequence>
<dbReference type="Gene3D" id="1.10.443.10">
    <property type="entry name" value="Intergrase catalytic core"/>
    <property type="match status" value="1"/>
</dbReference>
<dbReference type="KEGG" id="cfl:Cfla_0033"/>
<evidence type="ECO:0008006" key="4">
    <source>
        <dbReference type="Google" id="ProtNLM"/>
    </source>
</evidence>
<gene>
    <name evidence="2" type="ordered locus">Cfla_0033</name>
</gene>
<dbReference type="eggNOG" id="COG0582">
    <property type="taxonomic scope" value="Bacteria"/>
</dbReference>
<dbReference type="HOGENOM" id="CLU_060271_0_0_11"/>
<evidence type="ECO:0000313" key="2">
    <source>
        <dbReference type="EMBL" id="ADG72953.1"/>
    </source>
</evidence>
<dbReference type="SUPFAM" id="SSF56349">
    <property type="entry name" value="DNA breaking-rejoining enzymes"/>
    <property type="match status" value="1"/>
</dbReference>
<dbReference type="GO" id="GO:0006310">
    <property type="term" value="P:DNA recombination"/>
    <property type="evidence" value="ECO:0007669"/>
    <property type="project" value="UniProtKB-KW"/>
</dbReference>
<dbReference type="Proteomes" id="UP000000849">
    <property type="component" value="Chromosome"/>
</dbReference>
<proteinExistence type="predicted"/>
<dbReference type="EMBL" id="CP001964">
    <property type="protein sequence ID" value="ADG72953.1"/>
    <property type="molecule type" value="Genomic_DNA"/>
</dbReference>
<evidence type="ECO:0000256" key="1">
    <source>
        <dbReference type="ARBA" id="ARBA00023172"/>
    </source>
</evidence>